<name>A0A1I8M2R9_MUSDO</name>
<evidence type="ECO:0000313" key="6">
    <source>
        <dbReference type="EnsemblMetazoa" id="MDOA000655-PF"/>
    </source>
</evidence>
<keyword evidence="4 5" id="KW-0472">Membrane</keyword>
<dbReference type="RefSeq" id="XP_005179681.1">
    <property type="nucleotide sequence ID" value="XM_005179624.3"/>
</dbReference>
<gene>
    <name evidence="6" type="primary">101898127</name>
    <name evidence="8 9 10" type="synonym">LOC101898127</name>
</gene>
<evidence type="ECO:0000313" key="10">
    <source>
        <dbReference type="RefSeq" id="XP_019890979.1"/>
    </source>
</evidence>
<feature type="transmembrane region" description="Helical" evidence="5">
    <location>
        <begin position="185"/>
        <end position="211"/>
    </location>
</feature>
<protein>
    <submittedName>
        <fullName evidence="8 9">23 kDa integral membrane protein</fullName>
    </submittedName>
</protein>
<dbReference type="EnsemblMetazoa" id="MDOA000655-RE">
    <property type="protein sequence ID" value="MDOA000655-PE"/>
    <property type="gene ID" value="MDOA000655"/>
</dbReference>
<dbReference type="InterPro" id="IPR008952">
    <property type="entry name" value="Tetraspanin_EC2_sf"/>
</dbReference>
<reference evidence="8 9" key="2">
    <citation type="submission" date="2025-04" db="UniProtKB">
        <authorList>
            <consortium name="RefSeq"/>
        </authorList>
    </citation>
    <scope>IDENTIFICATION</scope>
    <source>
        <strain evidence="8 9">Aabys</strain>
    </source>
</reference>
<feature type="transmembrane region" description="Helical" evidence="5">
    <location>
        <begin position="72"/>
        <end position="97"/>
    </location>
</feature>
<evidence type="ECO:0000313" key="9">
    <source>
        <dbReference type="RefSeq" id="XP_005179682.1"/>
    </source>
</evidence>
<keyword evidence="7" id="KW-1185">Reference proteome</keyword>
<dbReference type="EnsemblMetazoa" id="MDOA000655-RF">
    <property type="protein sequence ID" value="MDOA000655-PF"/>
    <property type="gene ID" value="MDOA000655"/>
</dbReference>
<reference evidence="6" key="1">
    <citation type="submission" date="2020-05" db="UniProtKB">
        <authorList>
            <consortium name="EnsemblMetazoa"/>
        </authorList>
    </citation>
    <scope>IDENTIFICATION</scope>
    <source>
        <strain evidence="6">Aabys</strain>
    </source>
</reference>
<comment type="subcellular location">
    <subcellularLocation>
        <location evidence="1">Membrane</location>
        <topology evidence="1">Multi-pass membrane protein</topology>
    </subcellularLocation>
</comment>
<dbReference type="EnsemblMetazoa" id="MDOA000655-RD">
    <property type="protein sequence ID" value="MDOA000655-PD"/>
    <property type="gene ID" value="MDOA000655"/>
</dbReference>
<dbReference type="RefSeq" id="XP_019890979.1">
    <property type="nucleotide sequence ID" value="XM_020035420.1"/>
</dbReference>
<evidence type="ECO:0000313" key="8">
    <source>
        <dbReference type="RefSeq" id="XP_005179681.1"/>
    </source>
</evidence>
<evidence type="ECO:0000256" key="3">
    <source>
        <dbReference type="ARBA" id="ARBA00022989"/>
    </source>
</evidence>
<dbReference type="GO" id="GO:0016020">
    <property type="term" value="C:membrane"/>
    <property type="evidence" value="ECO:0007669"/>
    <property type="project" value="UniProtKB-SubCell"/>
</dbReference>
<feature type="transmembrane region" description="Helical" evidence="5">
    <location>
        <begin position="45"/>
        <end position="65"/>
    </location>
</feature>
<dbReference type="CDD" id="cd03127">
    <property type="entry name" value="tetraspanin_LEL"/>
    <property type="match status" value="1"/>
</dbReference>
<dbReference type="VEuPathDB" id="VectorBase:MDOA000655"/>
<accession>A0A1I8M2R9</accession>
<dbReference type="InterPro" id="IPR018499">
    <property type="entry name" value="Tetraspanin/Peripherin"/>
</dbReference>
<dbReference type="PRINTS" id="PR00259">
    <property type="entry name" value="TMFOUR"/>
</dbReference>
<dbReference type="SUPFAM" id="SSF48652">
    <property type="entry name" value="Tetraspanin"/>
    <property type="match status" value="1"/>
</dbReference>
<evidence type="ECO:0000256" key="4">
    <source>
        <dbReference type="ARBA" id="ARBA00023136"/>
    </source>
</evidence>
<dbReference type="RefSeq" id="XP_005179682.1">
    <property type="nucleotide sequence ID" value="XM_005179625.3"/>
</dbReference>
<feature type="transmembrane region" description="Helical" evidence="5">
    <location>
        <begin position="12"/>
        <end position="33"/>
    </location>
</feature>
<dbReference type="GeneID" id="101898127"/>
<sequence length="220" mass="24430">MASKSAVKRFIYIFDILCILLASVLIGFGAYVICTNETNEIGTMGAYGYIAIGVATFVVFIFLNVGAMRDNVCCTVTFIVLMVLIIFAQGVVAFFMIAGRESVASNLANELDATWEKELKNHGAMSIYENWFDCCGRASPQDYIVAGRLPPPTCFVGHDISLAENLIESGCRIKFEDYWLELLGIFNILACVLIGLELILSFIACCLCVSIRNERRRSYY</sequence>
<evidence type="ECO:0000313" key="7">
    <source>
        <dbReference type="Proteomes" id="UP001652621"/>
    </source>
</evidence>
<dbReference type="Proteomes" id="UP001652621">
    <property type="component" value="Unplaced"/>
</dbReference>
<keyword evidence="3 5" id="KW-1133">Transmembrane helix</keyword>
<evidence type="ECO:0000256" key="1">
    <source>
        <dbReference type="ARBA" id="ARBA00004141"/>
    </source>
</evidence>
<dbReference type="OrthoDB" id="10016273at2759"/>
<evidence type="ECO:0000256" key="2">
    <source>
        <dbReference type="ARBA" id="ARBA00022692"/>
    </source>
</evidence>
<dbReference type="KEGG" id="mde:101898127"/>
<dbReference type="VEuPathDB" id="VectorBase:MDOMA2_017976"/>
<dbReference type="eggNOG" id="KOG3882">
    <property type="taxonomic scope" value="Eukaryota"/>
</dbReference>
<proteinExistence type="predicted"/>
<dbReference type="AlphaFoldDB" id="A0A1I8M2R9"/>
<evidence type="ECO:0000256" key="5">
    <source>
        <dbReference type="SAM" id="Phobius"/>
    </source>
</evidence>
<dbReference type="Pfam" id="PF00335">
    <property type="entry name" value="Tetraspanin"/>
    <property type="match status" value="1"/>
</dbReference>
<organism evidence="6">
    <name type="scientific">Musca domestica</name>
    <name type="common">House fly</name>
    <dbReference type="NCBI Taxonomy" id="7370"/>
    <lineage>
        <taxon>Eukaryota</taxon>
        <taxon>Metazoa</taxon>
        <taxon>Ecdysozoa</taxon>
        <taxon>Arthropoda</taxon>
        <taxon>Hexapoda</taxon>
        <taxon>Insecta</taxon>
        <taxon>Pterygota</taxon>
        <taxon>Neoptera</taxon>
        <taxon>Endopterygota</taxon>
        <taxon>Diptera</taxon>
        <taxon>Brachycera</taxon>
        <taxon>Muscomorpha</taxon>
        <taxon>Muscoidea</taxon>
        <taxon>Muscidae</taxon>
        <taxon>Musca</taxon>
    </lineage>
</organism>
<keyword evidence="2 5" id="KW-0812">Transmembrane</keyword>